<proteinExistence type="inferred from homology"/>
<dbReference type="InterPro" id="IPR011009">
    <property type="entry name" value="Kinase-like_dom_sf"/>
</dbReference>
<evidence type="ECO:0000256" key="7">
    <source>
        <dbReference type="ARBA" id="ARBA00022840"/>
    </source>
</evidence>
<keyword evidence="6 14" id="KW-0418">Kinase</keyword>
<dbReference type="InterPro" id="IPR050660">
    <property type="entry name" value="NEK_Ser/Thr_kinase"/>
</dbReference>
<dbReference type="Pfam" id="PF00069">
    <property type="entry name" value="Pkinase"/>
    <property type="match status" value="1"/>
</dbReference>
<dbReference type="InterPro" id="IPR000719">
    <property type="entry name" value="Prot_kinase_dom"/>
</dbReference>
<gene>
    <name evidence="14" type="ORF">UCRPC4_g05703</name>
</gene>
<reference evidence="14 15" key="1">
    <citation type="submission" date="2015-05" db="EMBL/GenBank/DDBJ databases">
        <title>Distinctive expansion of gene families associated with plant cell wall degradation and secondary metabolism in the genomes of grapevine trunk pathogens.</title>
        <authorList>
            <person name="Lawrence D.P."/>
            <person name="Travadon R."/>
            <person name="Rolshausen P.E."/>
            <person name="Baumgartner K."/>
        </authorList>
    </citation>
    <scope>NUCLEOTIDE SEQUENCE [LARGE SCALE GENOMIC DNA]</scope>
    <source>
        <strain evidence="14">UCRPC4</strain>
    </source>
</reference>
<dbReference type="PROSITE" id="PS00108">
    <property type="entry name" value="PROTEIN_KINASE_ST"/>
    <property type="match status" value="1"/>
</dbReference>
<dbReference type="PROSITE" id="PS50011">
    <property type="entry name" value="PROTEIN_KINASE_DOM"/>
    <property type="match status" value="1"/>
</dbReference>
<keyword evidence="4" id="KW-0808">Transferase</keyword>
<dbReference type="InterPro" id="IPR008271">
    <property type="entry name" value="Ser/Thr_kinase_AS"/>
</dbReference>
<feature type="region of interest" description="Disordered" evidence="12">
    <location>
        <begin position="1"/>
        <end position="33"/>
    </location>
</feature>
<keyword evidence="5 10" id="KW-0547">Nucleotide-binding</keyword>
<dbReference type="Gene3D" id="1.10.510.10">
    <property type="entry name" value="Transferase(Phosphotransferase) domain 1"/>
    <property type="match status" value="1"/>
</dbReference>
<evidence type="ECO:0000256" key="12">
    <source>
        <dbReference type="SAM" id="MobiDB-lite"/>
    </source>
</evidence>
<dbReference type="GO" id="GO:0004674">
    <property type="term" value="F:protein serine/threonine kinase activity"/>
    <property type="evidence" value="ECO:0007669"/>
    <property type="project" value="UniProtKB-KW"/>
</dbReference>
<dbReference type="SMART" id="SM00220">
    <property type="entry name" value="S_TKc"/>
    <property type="match status" value="1"/>
</dbReference>
<comment type="catalytic activity">
    <reaction evidence="9">
        <text>L-seryl-[protein] + ATP = O-phospho-L-seryl-[protein] + ADP + H(+)</text>
        <dbReference type="Rhea" id="RHEA:17989"/>
        <dbReference type="Rhea" id="RHEA-COMP:9863"/>
        <dbReference type="Rhea" id="RHEA-COMP:11604"/>
        <dbReference type="ChEBI" id="CHEBI:15378"/>
        <dbReference type="ChEBI" id="CHEBI:29999"/>
        <dbReference type="ChEBI" id="CHEBI:30616"/>
        <dbReference type="ChEBI" id="CHEBI:83421"/>
        <dbReference type="ChEBI" id="CHEBI:456216"/>
        <dbReference type="EC" id="2.7.11.1"/>
    </reaction>
</comment>
<dbReference type="OrthoDB" id="4062651at2759"/>
<evidence type="ECO:0000256" key="5">
    <source>
        <dbReference type="ARBA" id="ARBA00022741"/>
    </source>
</evidence>
<evidence type="ECO:0000256" key="3">
    <source>
        <dbReference type="ARBA" id="ARBA00022527"/>
    </source>
</evidence>
<feature type="compositionally biased region" description="Basic and acidic residues" evidence="12">
    <location>
        <begin position="1"/>
        <end position="17"/>
    </location>
</feature>
<name>A0A0G2GJT3_PHACM</name>
<evidence type="ECO:0000256" key="2">
    <source>
        <dbReference type="ARBA" id="ARBA00012513"/>
    </source>
</evidence>
<dbReference type="EC" id="2.7.11.1" evidence="2"/>
<keyword evidence="7 10" id="KW-0067">ATP-binding</keyword>
<dbReference type="CDD" id="cd00180">
    <property type="entry name" value="PKc"/>
    <property type="match status" value="1"/>
</dbReference>
<sequence length="362" mass="41392">MQEQVQESKRQFLERPKNPAYAITADDSDTPASRYETRLQTPWDSGTRLAHRKLDTLGHGSFGIVHKAVDMHSGEHLAVKSIRLNPRQRNDYSRKTIKREVEILHGLFHPHLAEFRHSQGFQHDDDNVEIFMTLYDGNLEHLLHERPEFPQEKALIRELFRQTLSAVVYLAHKSILHRDIKPANILFSENCHWVLADFGLAKFQDEGLTRAGSGHFMAPEILSGGRQTHKVDVYSLGMTMLYSLSSHDLRQRIHGAEPLRESPDFQTALGRLSRLNALLREDPEQRSTAQQIYLGFFGDDPEILSQPPAEIPEPVSVNIFAEAARVQAPTTLGRQQPFGKRLLLNQRKIRKEARRRAAGLQD</sequence>
<keyword evidence="15" id="KW-1185">Reference proteome</keyword>
<dbReference type="InterPro" id="IPR017441">
    <property type="entry name" value="Protein_kinase_ATP_BS"/>
</dbReference>
<evidence type="ECO:0000313" key="14">
    <source>
        <dbReference type="EMBL" id="KKY17210.1"/>
    </source>
</evidence>
<dbReference type="EMBL" id="LCWF01000149">
    <property type="protein sequence ID" value="KKY17210.1"/>
    <property type="molecule type" value="Genomic_DNA"/>
</dbReference>
<dbReference type="AlphaFoldDB" id="A0A0G2GJT3"/>
<evidence type="ECO:0000313" key="15">
    <source>
        <dbReference type="Proteomes" id="UP000053317"/>
    </source>
</evidence>
<evidence type="ECO:0000259" key="13">
    <source>
        <dbReference type="PROSITE" id="PS50011"/>
    </source>
</evidence>
<protein>
    <recommendedName>
        <fullName evidence="2">non-specific serine/threonine protein kinase</fullName>
        <ecNumber evidence="2">2.7.11.1</ecNumber>
    </recommendedName>
</protein>
<evidence type="ECO:0000256" key="9">
    <source>
        <dbReference type="ARBA" id="ARBA00048679"/>
    </source>
</evidence>
<reference evidence="14 15" key="2">
    <citation type="submission" date="2015-05" db="EMBL/GenBank/DDBJ databases">
        <authorList>
            <person name="Morales-Cruz A."/>
            <person name="Amrine K.C."/>
            <person name="Cantu D."/>
        </authorList>
    </citation>
    <scope>NUCLEOTIDE SEQUENCE [LARGE SCALE GENOMIC DNA]</scope>
    <source>
        <strain evidence="14">UCRPC4</strain>
    </source>
</reference>
<comment type="catalytic activity">
    <reaction evidence="8">
        <text>L-threonyl-[protein] + ATP = O-phospho-L-threonyl-[protein] + ADP + H(+)</text>
        <dbReference type="Rhea" id="RHEA:46608"/>
        <dbReference type="Rhea" id="RHEA-COMP:11060"/>
        <dbReference type="Rhea" id="RHEA-COMP:11605"/>
        <dbReference type="ChEBI" id="CHEBI:15378"/>
        <dbReference type="ChEBI" id="CHEBI:30013"/>
        <dbReference type="ChEBI" id="CHEBI:30616"/>
        <dbReference type="ChEBI" id="CHEBI:61977"/>
        <dbReference type="ChEBI" id="CHEBI:456216"/>
        <dbReference type="EC" id="2.7.11.1"/>
    </reaction>
</comment>
<dbReference type="PROSITE" id="PS00107">
    <property type="entry name" value="PROTEIN_KINASE_ATP"/>
    <property type="match status" value="1"/>
</dbReference>
<keyword evidence="3 11" id="KW-0723">Serine/threonine-protein kinase</keyword>
<dbReference type="GO" id="GO:0005524">
    <property type="term" value="F:ATP binding"/>
    <property type="evidence" value="ECO:0007669"/>
    <property type="project" value="UniProtKB-UniRule"/>
</dbReference>
<evidence type="ECO:0000256" key="1">
    <source>
        <dbReference type="ARBA" id="ARBA00010886"/>
    </source>
</evidence>
<accession>A0A0G2GJT3</accession>
<dbReference type="PANTHER" id="PTHR43671">
    <property type="entry name" value="SERINE/THREONINE-PROTEIN KINASE NEK"/>
    <property type="match status" value="1"/>
</dbReference>
<evidence type="ECO:0000256" key="11">
    <source>
        <dbReference type="RuleBase" id="RU000304"/>
    </source>
</evidence>
<dbReference type="SUPFAM" id="SSF56112">
    <property type="entry name" value="Protein kinase-like (PK-like)"/>
    <property type="match status" value="1"/>
</dbReference>
<dbReference type="Proteomes" id="UP000053317">
    <property type="component" value="Unassembled WGS sequence"/>
</dbReference>
<evidence type="ECO:0000256" key="10">
    <source>
        <dbReference type="PROSITE-ProRule" id="PRU10141"/>
    </source>
</evidence>
<dbReference type="PANTHER" id="PTHR43671:SF98">
    <property type="entry name" value="SERINE_THREONINE-PROTEIN KINASE NEK11"/>
    <property type="match status" value="1"/>
</dbReference>
<evidence type="ECO:0000256" key="4">
    <source>
        <dbReference type="ARBA" id="ARBA00022679"/>
    </source>
</evidence>
<feature type="binding site" evidence="10">
    <location>
        <position position="80"/>
    </location>
    <ligand>
        <name>ATP</name>
        <dbReference type="ChEBI" id="CHEBI:30616"/>
    </ligand>
</feature>
<feature type="domain" description="Protein kinase" evidence="13">
    <location>
        <begin position="51"/>
        <end position="303"/>
    </location>
</feature>
<evidence type="ECO:0000256" key="8">
    <source>
        <dbReference type="ARBA" id="ARBA00047899"/>
    </source>
</evidence>
<comment type="similarity">
    <text evidence="1">Belongs to the protein kinase superfamily. NEK Ser/Thr protein kinase family. NIMA subfamily.</text>
</comment>
<evidence type="ECO:0000256" key="6">
    <source>
        <dbReference type="ARBA" id="ARBA00022777"/>
    </source>
</evidence>
<comment type="caution">
    <text evidence="14">The sequence shown here is derived from an EMBL/GenBank/DDBJ whole genome shotgun (WGS) entry which is preliminary data.</text>
</comment>
<organism evidence="14 15">
    <name type="scientific">Phaeomoniella chlamydospora</name>
    <name type="common">Phaeoacremonium chlamydosporum</name>
    <dbReference type="NCBI Taxonomy" id="158046"/>
    <lineage>
        <taxon>Eukaryota</taxon>
        <taxon>Fungi</taxon>
        <taxon>Dikarya</taxon>
        <taxon>Ascomycota</taxon>
        <taxon>Pezizomycotina</taxon>
        <taxon>Eurotiomycetes</taxon>
        <taxon>Chaetothyriomycetidae</taxon>
        <taxon>Phaeomoniellales</taxon>
        <taxon>Phaeomoniellaceae</taxon>
        <taxon>Phaeomoniella</taxon>
    </lineage>
</organism>